<dbReference type="GO" id="GO:0003729">
    <property type="term" value="F:mRNA binding"/>
    <property type="evidence" value="ECO:0007669"/>
    <property type="project" value="TreeGrafter"/>
</dbReference>
<dbReference type="GO" id="GO:0006139">
    <property type="term" value="P:nucleobase-containing compound metabolic process"/>
    <property type="evidence" value="ECO:0007669"/>
    <property type="project" value="InterPro"/>
</dbReference>
<dbReference type="GO" id="GO:0003735">
    <property type="term" value="F:structural constituent of ribosome"/>
    <property type="evidence" value="ECO:0007669"/>
    <property type="project" value="TreeGrafter"/>
</dbReference>
<dbReference type="SUPFAM" id="SSF53098">
    <property type="entry name" value="Ribonuclease H-like"/>
    <property type="match status" value="1"/>
</dbReference>
<sequence length="222" mass="24189">ISGSSSKSSEHIKNAIKDGYKRLLLPSIENEFAKESKEKADGEAIKVFAANLRQLLMAPVLGQKRILAIDPGYRSGCKVVALNEQGDLLLNDTVYPNPPQAKIVDSELKLVNLVKEYNIDAIAIGNGTASRETKEFVDGIDFGKDIGVFVVSENGASIYSASKVAREEFPDQDVTVRGSVSIGRRLMDPLAELVKIDPKNMGVGQYQHDVGQTELKNSLDRV</sequence>
<dbReference type="EMBL" id="BART01033943">
    <property type="protein sequence ID" value="GAH12771.1"/>
    <property type="molecule type" value="Genomic_DNA"/>
</dbReference>
<dbReference type="InterPro" id="IPR032639">
    <property type="entry name" value="Tex_YqgF"/>
</dbReference>
<accession>X1CW95</accession>
<dbReference type="SUPFAM" id="SSF158832">
    <property type="entry name" value="Tex N-terminal region-like"/>
    <property type="match status" value="1"/>
</dbReference>
<name>X1CW95_9ZZZZ</name>
<protein>
    <recommendedName>
        <fullName evidence="1">YqgF/RNase H-like domain-containing protein</fullName>
    </recommendedName>
</protein>
<feature type="non-terminal residue" evidence="2">
    <location>
        <position position="222"/>
    </location>
</feature>
<dbReference type="FunFam" id="3.30.420.140:FF:000001">
    <property type="entry name" value="RNA-binding transcriptional accessory protein"/>
    <property type="match status" value="1"/>
</dbReference>
<dbReference type="InterPro" id="IPR006641">
    <property type="entry name" value="YqgF/RNaseH-like_dom"/>
</dbReference>
<proteinExistence type="predicted"/>
<comment type="caution">
    <text evidence="2">The sequence shown here is derived from an EMBL/GenBank/DDBJ whole genome shotgun (WGS) entry which is preliminary data.</text>
</comment>
<evidence type="ECO:0000259" key="1">
    <source>
        <dbReference type="SMART" id="SM00732"/>
    </source>
</evidence>
<dbReference type="InterPro" id="IPR012337">
    <property type="entry name" value="RNaseH-like_sf"/>
</dbReference>
<dbReference type="PANTHER" id="PTHR10724:SF10">
    <property type="entry name" value="S1 RNA-BINDING DOMAIN-CONTAINING PROTEIN 1"/>
    <property type="match status" value="1"/>
</dbReference>
<reference evidence="2" key="1">
    <citation type="journal article" date="2014" name="Front. Microbiol.">
        <title>High frequency of phylogenetically diverse reductive dehalogenase-homologous genes in deep subseafloor sedimentary metagenomes.</title>
        <authorList>
            <person name="Kawai M."/>
            <person name="Futagami T."/>
            <person name="Toyoda A."/>
            <person name="Takaki Y."/>
            <person name="Nishi S."/>
            <person name="Hori S."/>
            <person name="Arai W."/>
            <person name="Tsubouchi T."/>
            <person name="Morono Y."/>
            <person name="Uchiyama I."/>
            <person name="Ito T."/>
            <person name="Fujiyama A."/>
            <person name="Inagaki F."/>
            <person name="Takami H."/>
        </authorList>
    </citation>
    <scope>NUCLEOTIDE SEQUENCE</scope>
    <source>
        <strain evidence="2">Expedition CK06-06</strain>
    </source>
</reference>
<dbReference type="SMART" id="SM00732">
    <property type="entry name" value="YqgFc"/>
    <property type="match status" value="1"/>
</dbReference>
<dbReference type="Pfam" id="PF16921">
    <property type="entry name" value="Tex_YqgF"/>
    <property type="match status" value="1"/>
</dbReference>
<dbReference type="InterPro" id="IPR037027">
    <property type="entry name" value="YqgF/RNaseH-like_dom_sf"/>
</dbReference>
<feature type="domain" description="YqgF/RNase H-like" evidence="1">
    <location>
        <begin position="64"/>
        <end position="160"/>
    </location>
</feature>
<dbReference type="Gene3D" id="3.30.420.140">
    <property type="entry name" value="YqgF/RNase H-like domain"/>
    <property type="match status" value="1"/>
</dbReference>
<dbReference type="GO" id="GO:0006412">
    <property type="term" value="P:translation"/>
    <property type="evidence" value="ECO:0007669"/>
    <property type="project" value="TreeGrafter"/>
</dbReference>
<gene>
    <name evidence="2" type="ORF">S01H4_58158</name>
</gene>
<dbReference type="PANTHER" id="PTHR10724">
    <property type="entry name" value="30S RIBOSOMAL PROTEIN S1"/>
    <property type="match status" value="1"/>
</dbReference>
<feature type="non-terminal residue" evidence="2">
    <location>
        <position position="1"/>
    </location>
</feature>
<organism evidence="2">
    <name type="scientific">marine sediment metagenome</name>
    <dbReference type="NCBI Taxonomy" id="412755"/>
    <lineage>
        <taxon>unclassified sequences</taxon>
        <taxon>metagenomes</taxon>
        <taxon>ecological metagenomes</taxon>
    </lineage>
</organism>
<dbReference type="InterPro" id="IPR050437">
    <property type="entry name" value="Ribos_protein_bS1-like"/>
</dbReference>
<dbReference type="AlphaFoldDB" id="X1CW95"/>
<evidence type="ECO:0000313" key="2">
    <source>
        <dbReference type="EMBL" id="GAH12771.1"/>
    </source>
</evidence>